<evidence type="ECO:0000256" key="1">
    <source>
        <dbReference type="SAM" id="MobiDB-lite"/>
    </source>
</evidence>
<reference evidence="2" key="1">
    <citation type="submission" date="2021-01" db="EMBL/GenBank/DDBJ databases">
        <authorList>
            <consortium name="Genoscope - CEA"/>
            <person name="William W."/>
        </authorList>
    </citation>
    <scope>NUCLEOTIDE SEQUENCE</scope>
</reference>
<accession>A0A8S1QL25</accession>
<comment type="caution">
    <text evidence="2">The sequence shown here is derived from an EMBL/GenBank/DDBJ whole genome shotgun (WGS) entry which is preliminary data.</text>
</comment>
<dbReference type="GO" id="GO:0006401">
    <property type="term" value="P:RNA catabolic process"/>
    <property type="evidence" value="ECO:0007669"/>
    <property type="project" value="TreeGrafter"/>
</dbReference>
<proteinExistence type="predicted"/>
<gene>
    <name evidence="2" type="ORF">PSON_ATCC_30995.1.T1090043</name>
</gene>
<protein>
    <submittedName>
        <fullName evidence="2">Uncharacterized protein</fullName>
    </submittedName>
</protein>
<name>A0A8S1QL25_9CILI</name>
<dbReference type="EMBL" id="CAJJDN010000109">
    <property type="protein sequence ID" value="CAD8115691.1"/>
    <property type="molecule type" value="Genomic_DNA"/>
</dbReference>
<dbReference type="GO" id="GO:0005654">
    <property type="term" value="C:nucleoplasm"/>
    <property type="evidence" value="ECO:0007669"/>
    <property type="project" value="TreeGrafter"/>
</dbReference>
<evidence type="ECO:0000313" key="3">
    <source>
        <dbReference type="Proteomes" id="UP000692954"/>
    </source>
</evidence>
<evidence type="ECO:0000313" key="2">
    <source>
        <dbReference type="EMBL" id="CAD8115691.1"/>
    </source>
</evidence>
<feature type="region of interest" description="Disordered" evidence="1">
    <location>
        <begin position="220"/>
        <end position="254"/>
    </location>
</feature>
<dbReference type="InterPro" id="IPR040456">
    <property type="entry name" value="RNase_H2_suB"/>
</dbReference>
<dbReference type="AlphaFoldDB" id="A0A8S1QL25"/>
<dbReference type="Proteomes" id="UP000692954">
    <property type="component" value="Unassembled WGS sequence"/>
</dbReference>
<dbReference type="PANTHER" id="PTHR13383:SF11">
    <property type="entry name" value="RIBONUCLEASE H2 SUBUNIT B"/>
    <property type="match status" value="1"/>
</dbReference>
<keyword evidence="3" id="KW-1185">Reference proteome</keyword>
<organism evidence="2 3">
    <name type="scientific">Paramecium sonneborni</name>
    <dbReference type="NCBI Taxonomy" id="65129"/>
    <lineage>
        <taxon>Eukaryota</taxon>
        <taxon>Sar</taxon>
        <taxon>Alveolata</taxon>
        <taxon>Ciliophora</taxon>
        <taxon>Intramacronucleata</taxon>
        <taxon>Oligohymenophorea</taxon>
        <taxon>Peniculida</taxon>
        <taxon>Parameciidae</taxon>
        <taxon>Paramecium</taxon>
    </lineage>
</organism>
<dbReference type="OrthoDB" id="305756at2759"/>
<sequence length="272" mass="32231">MEGSQQQYQYLMADEYFLENNENYTAFKHEDIQFLVNLSDYDAPIFQPSKIHNPYASLIGNYCISDSSITFINKVDPIFVAIKVLRNKFENEQQKHIVEFENIFNNEDSFEHYLSKCKQIRDNIDCICTTKLINNELYVKLDKQKLFQFLDVKYNNIQNYTQQGAYVVSDCNQKKQQQFEVETCRLFQQYIGQQLYSEYQATKIVIVENRPEILDFQNEKEDRQQGQNAKLNASKKKSQQPKIKQSEQKTLDAGKNCQKMETFFINKTQQNK</sequence>
<dbReference type="PANTHER" id="PTHR13383">
    <property type="entry name" value="RIBONUCLEASE H2 SUBUNIT B"/>
    <property type="match status" value="1"/>
</dbReference>
<dbReference type="GO" id="GO:0032299">
    <property type="term" value="C:ribonuclease H2 complex"/>
    <property type="evidence" value="ECO:0007669"/>
    <property type="project" value="InterPro"/>
</dbReference>